<evidence type="ECO:0000313" key="17">
    <source>
        <dbReference type="EMBL" id="MDQ0341335.1"/>
    </source>
</evidence>
<dbReference type="Pfam" id="PF00580">
    <property type="entry name" value="UvrD-helicase"/>
    <property type="match status" value="1"/>
</dbReference>
<dbReference type="Pfam" id="PF12705">
    <property type="entry name" value="PDDEXK_1"/>
    <property type="match status" value="1"/>
</dbReference>
<evidence type="ECO:0000313" key="18">
    <source>
        <dbReference type="Proteomes" id="UP001232343"/>
    </source>
</evidence>
<sequence length="1249" mass="144370">MKTVIPIKPEHVTWTDDQWKAIMAKDQDILVAAAAGSGKTAVLVERIIQRILASEDPLNIDEILVVTFTNASAAEMRHRIGEALERAIDEDPLSTHLRRQLSLLNSAYISTLHSFCLDVVRKYYYMIDIDPGFRIADQTEADLLRDEVLDELFESEYGKKENDSFYHFVDTFSNDRHDGAVQELVLKLYDYSRSHPNPFIWLDQIVEMYDVTESSKIENLPFFDVLKFDIQLQLSGAKELLKQALELSKAPGGPAPRAENYLSDLSIVERMEHAEAQGWDPLYKVMNDWSFSRAKTCKGDEYDPALTKEADELRKAAKSMLDKLSSELFSKSPEKFLKDMQEMKQAIATLVEVVKRFSNVFEKEKMNKGLVDFSDLEHLCLEILMDSEIENNKIFPSEIAINYRNQFKEVLVDEYQDTNMVQETIIKLVSADSEFDGNLFMVGDVKQSIYRFRLAEPNLFLGKYLRFTSEGVNTGLRIDLSRNFRSRVEVLDGVNFVFKQIMGTMVGEIEYNQDAELAKGSGYPVDEAYPIEVCIIDQSNDDVSHEEVHEDIFDKSELEQTKLEARYMAEKIRKMIDEEHPIYELKTKTMRPIRYKDIVILARSLSWAPDIMEEFKHAGIPAHVNLSTGYFEATEVSIMMSLLKIIDNPDQDIPLAAVLRSPIIGLSEEELAHIRLQSRRGSYYEAVKTFAANMPEHSFGEAWEQASHFLNQLNEWRNMARNGALSELIWQLYRDTGFYEFVGGLPGGKQRQANLRAFYDRARQYENTSFRGLFRFLRFIERMQERGNDLGAARALGEQEDVVRIMTIHSSKGLEFPVVFVAGIARQFNMKDLIASYMFDKEFGFACKYVNPEKRISYYSLPQLALKRKKKMEMLSEEMRVLYVALTRAKEKLFLVGSVKNIEKEMKKWMKASRQSEWLLSDHNRAQANSYLDWIGMTLARHRDGDIIRAISEGRSIKEILDHPSSWKLEILSKNQFAEEIENIEHIDLEWLESVKKGNKIESESEHREEVVSRLSWEYAYPQATKRMSKQSVSEMKRMFEIRDEASGTQIIQKKSTQQYDRPKFMMERGILSPTERGTAMHTVMQHIPLNEQPTSFSVEMVLEELIEKEIITIEQAEVISSEEIVQFFESNIGKRMISAIKIHREVPFTMGVPAKEVYSDWDGFDENVLVQGIIDCIIEEQDGVILLDYKTDVIQGRYPNGVQQAKTILSRRYETQLNLYERAISEIWGKPVIGKYLYFFDSGEFLNL</sequence>
<dbReference type="EC" id="5.6.2.4" evidence="13"/>
<evidence type="ECO:0000256" key="2">
    <source>
        <dbReference type="ARBA" id="ARBA00022741"/>
    </source>
</evidence>
<dbReference type="InterPro" id="IPR014152">
    <property type="entry name" value="AddA"/>
</dbReference>
<dbReference type="InterPro" id="IPR011335">
    <property type="entry name" value="Restrct_endonuc-II-like"/>
</dbReference>
<feature type="domain" description="UvrD-like helicase C-terminal" evidence="16">
    <location>
        <begin position="512"/>
        <end position="813"/>
    </location>
</feature>
<evidence type="ECO:0000256" key="1">
    <source>
        <dbReference type="ARBA" id="ARBA00022722"/>
    </source>
</evidence>
<dbReference type="InterPro" id="IPR011604">
    <property type="entry name" value="PDDEXK-like_dom_sf"/>
</dbReference>
<dbReference type="CDD" id="cd17932">
    <property type="entry name" value="DEXQc_UvrD"/>
    <property type="match status" value="1"/>
</dbReference>
<keyword evidence="3 13" id="KW-0227">DNA damage</keyword>
<dbReference type="EMBL" id="JAUSUO010000001">
    <property type="protein sequence ID" value="MDQ0341335.1"/>
    <property type="molecule type" value="Genomic_DNA"/>
</dbReference>
<evidence type="ECO:0000256" key="9">
    <source>
        <dbReference type="ARBA" id="ARBA00023204"/>
    </source>
</evidence>
<dbReference type="SUPFAM" id="SSF52540">
    <property type="entry name" value="P-loop containing nucleoside triphosphate hydrolases"/>
    <property type="match status" value="1"/>
</dbReference>
<evidence type="ECO:0000259" key="16">
    <source>
        <dbReference type="PROSITE" id="PS51217"/>
    </source>
</evidence>
<comment type="catalytic activity">
    <reaction evidence="12 13">
        <text>ATP + H2O = ADP + phosphate + H(+)</text>
        <dbReference type="Rhea" id="RHEA:13065"/>
        <dbReference type="ChEBI" id="CHEBI:15377"/>
        <dbReference type="ChEBI" id="CHEBI:15378"/>
        <dbReference type="ChEBI" id="CHEBI:30616"/>
        <dbReference type="ChEBI" id="CHEBI:43474"/>
        <dbReference type="ChEBI" id="CHEBI:456216"/>
        <dbReference type="EC" id="5.6.2.4"/>
    </reaction>
</comment>
<keyword evidence="8 13" id="KW-0238">DNA-binding</keyword>
<dbReference type="InterPro" id="IPR014016">
    <property type="entry name" value="UvrD-like_ATP-bd"/>
</dbReference>
<evidence type="ECO:0000256" key="6">
    <source>
        <dbReference type="ARBA" id="ARBA00022839"/>
    </source>
</evidence>
<comment type="cofactor">
    <cofactor evidence="13">
        <name>Mg(2+)</name>
        <dbReference type="ChEBI" id="CHEBI:18420"/>
    </cofactor>
</comment>
<feature type="binding site" evidence="14">
    <location>
        <begin position="33"/>
        <end position="40"/>
    </location>
    <ligand>
        <name>ATP</name>
        <dbReference type="ChEBI" id="CHEBI:30616"/>
    </ligand>
</feature>
<dbReference type="PANTHER" id="PTHR11070:SF48">
    <property type="entry name" value="ATP-DEPENDENT HELICASE_NUCLEASE SUBUNIT A"/>
    <property type="match status" value="1"/>
</dbReference>
<keyword evidence="4 13" id="KW-0378">Hydrolase</keyword>
<dbReference type="Gene3D" id="3.40.50.300">
    <property type="entry name" value="P-loop containing nucleotide triphosphate hydrolases"/>
    <property type="match status" value="4"/>
</dbReference>
<evidence type="ECO:0000256" key="14">
    <source>
        <dbReference type="PROSITE-ProRule" id="PRU00560"/>
    </source>
</evidence>
<dbReference type="PROSITE" id="PS51217">
    <property type="entry name" value="UVRD_HELICASE_CTER"/>
    <property type="match status" value="1"/>
</dbReference>
<protein>
    <recommendedName>
        <fullName evidence="13">ATP-dependent helicase/nuclease subunit A</fullName>
        <ecNumber evidence="13">3.1.-.-</ecNumber>
        <ecNumber evidence="13">5.6.2.4</ecNumber>
    </recommendedName>
    <alternativeName>
        <fullName evidence="13">ATP-dependent helicase/nuclease AddA</fullName>
    </alternativeName>
    <alternativeName>
        <fullName evidence="13">DNA 3'-5' helicase AddA</fullName>
    </alternativeName>
</protein>
<dbReference type="RefSeq" id="WP_244679593.1">
    <property type="nucleotide sequence ID" value="NZ_JALIRM010000001.1"/>
</dbReference>
<evidence type="ECO:0000256" key="11">
    <source>
        <dbReference type="ARBA" id="ARBA00034617"/>
    </source>
</evidence>
<dbReference type="InterPro" id="IPR000212">
    <property type="entry name" value="DNA_helicase_UvrD/REP"/>
</dbReference>
<reference evidence="17 18" key="1">
    <citation type="submission" date="2023-07" db="EMBL/GenBank/DDBJ databases">
        <title>Genomic Encyclopedia of Type Strains, Phase IV (KMG-IV): sequencing the most valuable type-strain genomes for metagenomic binning, comparative biology and taxonomic classification.</title>
        <authorList>
            <person name="Goeker M."/>
        </authorList>
    </citation>
    <scope>NUCLEOTIDE SEQUENCE [LARGE SCALE GENOMIC DNA]</scope>
    <source>
        <strain evidence="17 18">DSM 27848</strain>
    </source>
</reference>
<dbReference type="EC" id="3.1.-.-" evidence="13"/>
<evidence type="ECO:0000256" key="12">
    <source>
        <dbReference type="ARBA" id="ARBA00048988"/>
    </source>
</evidence>
<dbReference type="SUPFAM" id="SSF52980">
    <property type="entry name" value="Restriction endonuclease-like"/>
    <property type="match status" value="1"/>
</dbReference>
<evidence type="ECO:0000259" key="15">
    <source>
        <dbReference type="PROSITE" id="PS51198"/>
    </source>
</evidence>
<keyword evidence="5 13" id="KW-0347">Helicase</keyword>
<name>A0ABU0CYV1_9BACI</name>
<proteinExistence type="inferred from homology"/>
<dbReference type="Gene3D" id="3.90.320.10">
    <property type="match status" value="1"/>
</dbReference>
<evidence type="ECO:0000256" key="7">
    <source>
        <dbReference type="ARBA" id="ARBA00022840"/>
    </source>
</evidence>
<evidence type="ECO:0000256" key="10">
    <source>
        <dbReference type="ARBA" id="ARBA00023235"/>
    </source>
</evidence>
<dbReference type="Gene3D" id="1.10.274.50">
    <property type="match status" value="1"/>
</dbReference>
<comment type="caution">
    <text evidence="17">The sequence shown here is derived from an EMBL/GenBank/DDBJ whole genome shotgun (WGS) entry which is preliminary data.</text>
</comment>
<comment type="function">
    <text evidence="13">The heterodimer acts as both an ATP-dependent DNA helicase and an ATP-dependent, dual-direction single-stranded exonuclease. Recognizes the chi site generating a DNA molecule suitable for the initiation of homologous recombination. The AddA nuclease domain is required for chi fragment generation; this subunit has the helicase and 3' -&gt; 5' nuclease activities.</text>
</comment>
<dbReference type="PANTHER" id="PTHR11070">
    <property type="entry name" value="UVRD / RECB / PCRA DNA HELICASE FAMILY MEMBER"/>
    <property type="match status" value="1"/>
</dbReference>
<keyword evidence="9 13" id="KW-0234">DNA repair</keyword>
<comment type="subunit">
    <text evidence="13">Heterodimer of AddA and AddB/RexB.</text>
</comment>
<feature type="domain" description="UvrD-like helicase ATP-binding" evidence="15">
    <location>
        <begin position="12"/>
        <end position="487"/>
    </location>
</feature>
<keyword evidence="6 13" id="KW-0269">Exonuclease</keyword>
<evidence type="ECO:0000256" key="8">
    <source>
        <dbReference type="ARBA" id="ARBA00023125"/>
    </source>
</evidence>
<accession>A0ABU0CYV1</accession>
<dbReference type="HAMAP" id="MF_01451">
    <property type="entry name" value="AddA"/>
    <property type="match status" value="1"/>
</dbReference>
<dbReference type="GO" id="GO:0016787">
    <property type="term" value="F:hydrolase activity"/>
    <property type="evidence" value="ECO:0007669"/>
    <property type="project" value="UniProtKB-KW"/>
</dbReference>
<comment type="catalytic activity">
    <reaction evidence="11 13">
        <text>Couples ATP hydrolysis with the unwinding of duplex DNA by translocating in the 3'-5' direction.</text>
        <dbReference type="EC" id="5.6.2.4"/>
    </reaction>
</comment>
<dbReference type="PROSITE" id="PS51198">
    <property type="entry name" value="UVRD_HELICASE_ATP_BIND"/>
    <property type="match status" value="1"/>
</dbReference>
<dbReference type="InterPro" id="IPR014017">
    <property type="entry name" value="DNA_helicase_UvrD-like_C"/>
</dbReference>
<organism evidence="17 18">
    <name type="scientific">Lederbergia wuyishanensis</name>
    <dbReference type="NCBI Taxonomy" id="1347903"/>
    <lineage>
        <taxon>Bacteria</taxon>
        <taxon>Bacillati</taxon>
        <taxon>Bacillota</taxon>
        <taxon>Bacilli</taxon>
        <taxon>Bacillales</taxon>
        <taxon>Bacillaceae</taxon>
        <taxon>Lederbergia</taxon>
    </lineage>
</organism>
<dbReference type="Proteomes" id="UP001232343">
    <property type="component" value="Unassembled WGS sequence"/>
</dbReference>
<evidence type="ECO:0000256" key="3">
    <source>
        <dbReference type="ARBA" id="ARBA00022763"/>
    </source>
</evidence>
<keyword evidence="2 13" id="KW-0547">Nucleotide-binding</keyword>
<keyword evidence="18" id="KW-1185">Reference proteome</keyword>
<evidence type="ECO:0000256" key="5">
    <source>
        <dbReference type="ARBA" id="ARBA00022806"/>
    </source>
</evidence>
<dbReference type="InterPro" id="IPR038726">
    <property type="entry name" value="PDDEXK_AddAB-type"/>
</dbReference>
<dbReference type="NCBIfam" id="TIGR02785">
    <property type="entry name" value="addA_Gpos"/>
    <property type="match status" value="1"/>
</dbReference>
<evidence type="ECO:0000256" key="13">
    <source>
        <dbReference type="HAMAP-Rule" id="MF_01451"/>
    </source>
</evidence>
<dbReference type="GO" id="GO:0003678">
    <property type="term" value="F:DNA helicase activity"/>
    <property type="evidence" value="ECO:0007669"/>
    <property type="project" value="UniProtKB-EC"/>
</dbReference>
<keyword evidence="7 13" id="KW-0067">ATP-binding</keyword>
<comment type="similarity">
    <text evidence="13">Belongs to the helicase family. AddA subfamily.</text>
</comment>
<keyword evidence="1 13" id="KW-0540">Nuclease</keyword>
<gene>
    <name evidence="13" type="primary">addA</name>
    <name evidence="17" type="ORF">J2S14_000128</name>
</gene>
<dbReference type="Pfam" id="PF13361">
    <property type="entry name" value="UvrD_C"/>
    <property type="match status" value="1"/>
</dbReference>
<dbReference type="InterPro" id="IPR027417">
    <property type="entry name" value="P-loop_NTPase"/>
</dbReference>
<evidence type="ECO:0000256" key="4">
    <source>
        <dbReference type="ARBA" id="ARBA00022801"/>
    </source>
</evidence>
<keyword evidence="10 13" id="KW-0413">Isomerase</keyword>